<protein>
    <submittedName>
        <fullName evidence="2">Type IV pilus assembly protein PilP</fullName>
    </submittedName>
</protein>
<name>A0A3N1P5C9_9GAMM</name>
<reference evidence="2 3" key="1">
    <citation type="submission" date="2018-11" db="EMBL/GenBank/DDBJ databases">
        <title>Genomic Encyclopedia of Type Strains, Phase IV (KMG-IV): sequencing the most valuable type-strain genomes for metagenomic binning, comparative biology and taxonomic classification.</title>
        <authorList>
            <person name="Goeker M."/>
        </authorList>
    </citation>
    <scope>NUCLEOTIDE SEQUENCE [LARGE SCALE GENOMIC DNA]</scope>
    <source>
        <strain evidence="2 3">DSM 21945</strain>
    </source>
</reference>
<dbReference type="InterPro" id="IPR007446">
    <property type="entry name" value="PilP"/>
</dbReference>
<evidence type="ECO:0000256" key="1">
    <source>
        <dbReference type="SAM" id="MobiDB-lite"/>
    </source>
</evidence>
<sequence>MPRRNAKWLLLVSVLGLAGCNDDTSDLQTFVAEVKQRPVPGIEPMPELKSFEHFRYEPGDRRSPFTPPSPELLAESAANRNPDCLQPDFDRVKEPLEQFPLDTLSMKGTLGSAGELWALVRAGDGNLYRVTTGNYLGLYNGLIQEISRSGIKIRELVPDGAGCWQERDASLDLVSE</sequence>
<comment type="caution">
    <text evidence="2">The sequence shown here is derived from an EMBL/GenBank/DDBJ whole genome shotgun (WGS) entry which is preliminary data.</text>
</comment>
<evidence type="ECO:0000313" key="2">
    <source>
        <dbReference type="EMBL" id="ROQ23299.1"/>
    </source>
</evidence>
<gene>
    <name evidence="2" type="ORF">EDC28_10837</name>
</gene>
<dbReference type="AlphaFoldDB" id="A0A3N1P5C9"/>
<keyword evidence="3" id="KW-1185">Reference proteome</keyword>
<dbReference type="PIRSF" id="PIRSF016481">
    <property type="entry name" value="Pilus_assembly_PilP"/>
    <property type="match status" value="1"/>
</dbReference>
<organism evidence="2 3">
    <name type="scientific">Gallaecimonas pentaromativorans</name>
    <dbReference type="NCBI Taxonomy" id="584787"/>
    <lineage>
        <taxon>Bacteria</taxon>
        <taxon>Pseudomonadati</taxon>
        <taxon>Pseudomonadota</taxon>
        <taxon>Gammaproteobacteria</taxon>
        <taxon>Enterobacterales</taxon>
        <taxon>Gallaecimonadaceae</taxon>
        <taxon>Gallaecimonas</taxon>
    </lineage>
</organism>
<dbReference type="EMBL" id="RJUL01000008">
    <property type="protein sequence ID" value="ROQ23299.1"/>
    <property type="molecule type" value="Genomic_DNA"/>
</dbReference>
<evidence type="ECO:0000313" key="3">
    <source>
        <dbReference type="Proteomes" id="UP000268033"/>
    </source>
</evidence>
<dbReference type="RefSeq" id="WP_123422128.1">
    <property type="nucleotide sequence ID" value="NZ_RJUL01000008.1"/>
</dbReference>
<feature type="region of interest" description="Disordered" evidence="1">
    <location>
        <begin position="57"/>
        <end position="81"/>
    </location>
</feature>
<dbReference type="Gene3D" id="2.30.30.830">
    <property type="match status" value="1"/>
</dbReference>
<dbReference type="PROSITE" id="PS51257">
    <property type="entry name" value="PROKAR_LIPOPROTEIN"/>
    <property type="match status" value="1"/>
</dbReference>
<dbReference type="STRING" id="584787.GCA_001247655_03751"/>
<dbReference type="Pfam" id="PF04351">
    <property type="entry name" value="PilP"/>
    <property type="match status" value="1"/>
</dbReference>
<proteinExistence type="predicted"/>
<dbReference type="Proteomes" id="UP000268033">
    <property type="component" value="Unassembled WGS sequence"/>
</dbReference>
<accession>A0A3N1P5C9</accession>